<feature type="compositionally biased region" description="Basic and acidic residues" evidence="6">
    <location>
        <begin position="734"/>
        <end position="774"/>
    </location>
</feature>
<dbReference type="GO" id="GO:0008270">
    <property type="term" value="F:zinc ion binding"/>
    <property type="evidence" value="ECO:0007669"/>
    <property type="project" value="UniProtKB-KW"/>
</dbReference>
<feature type="compositionally biased region" description="Acidic residues" evidence="6">
    <location>
        <begin position="609"/>
        <end position="627"/>
    </location>
</feature>
<gene>
    <name evidence="8" type="ORF">B0H16DRAFT_1893417</name>
</gene>
<dbReference type="EMBL" id="JARKIB010000154">
    <property type="protein sequence ID" value="KAJ7731264.1"/>
    <property type="molecule type" value="Genomic_DNA"/>
</dbReference>
<dbReference type="SUPFAM" id="SSF57667">
    <property type="entry name" value="beta-beta-alpha zinc fingers"/>
    <property type="match status" value="1"/>
</dbReference>
<keyword evidence="1" id="KW-0479">Metal-binding</keyword>
<dbReference type="GO" id="GO:0000978">
    <property type="term" value="F:RNA polymerase II cis-regulatory region sequence-specific DNA binding"/>
    <property type="evidence" value="ECO:0007669"/>
    <property type="project" value="TreeGrafter"/>
</dbReference>
<feature type="domain" description="C2H2-type" evidence="7">
    <location>
        <begin position="238"/>
        <end position="268"/>
    </location>
</feature>
<dbReference type="InterPro" id="IPR013087">
    <property type="entry name" value="Znf_C2H2_type"/>
</dbReference>
<name>A0AAD7HZJ3_9AGAR</name>
<dbReference type="GO" id="GO:0005634">
    <property type="term" value="C:nucleus"/>
    <property type="evidence" value="ECO:0007669"/>
    <property type="project" value="UniProtKB-ARBA"/>
</dbReference>
<dbReference type="InterPro" id="IPR036236">
    <property type="entry name" value="Znf_C2H2_sf"/>
</dbReference>
<feature type="compositionally biased region" description="Low complexity" evidence="6">
    <location>
        <begin position="643"/>
        <end position="652"/>
    </location>
</feature>
<keyword evidence="2" id="KW-0677">Repeat</keyword>
<feature type="region of interest" description="Disordered" evidence="6">
    <location>
        <begin position="203"/>
        <end position="230"/>
    </location>
</feature>
<evidence type="ECO:0000256" key="6">
    <source>
        <dbReference type="SAM" id="MobiDB-lite"/>
    </source>
</evidence>
<feature type="region of interest" description="Disordered" evidence="6">
    <location>
        <begin position="789"/>
        <end position="937"/>
    </location>
</feature>
<evidence type="ECO:0000313" key="9">
    <source>
        <dbReference type="Proteomes" id="UP001215598"/>
    </source>
</evidence>
<proteinExistence type="predicted"/>
<feature type="region of interest" description="Disordered" evidence="6">
    <location>
        <begin position="606"/>
        <end position="652"/>
    </location>
</feature>
<dbReference type="GO" id="GO:0000981">
    <property type="term" value="F:DNA-binding transcription factor activity, RNA polymerase II-specific"/>
    <property type="evidence" value="ECO:0007669"/>
    <property type="project" value="TreeGrafter"/>
</dbReference>
<dbReference type="PROSITE" id="PS00028">
    <property type="entry name" value="ZINC_FINGER_C2H2_1"/>
    <property type="match status" value="2"/>
</dbReference>
<feature type="compositionally biased region" description="Polar residues" evidence="6">
    <location>
        <begin position="1"/>
        <end position="11"/>
    </location>
</feature>
<organism evidence="8 9">
    <name type="scientific">Mycena metata</name>
    <dbReference type="NCBI Taxonomy" id="1033252"/>
    <lineage>
        <taxon>Eukaryota</taxon>
        <taxon>Fungi</taxon>
        <taxon>Dikarya</taxon>
        <taxon>Basidiomycota</taxon>
        <taxon>Agaricomycotina</taxon>
        <taxon>Agaricomycetes</taxon>
        <taxon>Agaricomycetidae</taxon>
        <taxon>Agaricales</taxon>
        <taxon>Marasmiineae</taxon>
        <taxon>Mycenaceae</taxon>
        <taxon>Mycena</taxon>
    </lineage>
</organism>
<evidence type="ECO:0000259" key="7">
    <source>
        <dbReference type="PROSITE" id="PS50157"/>
    </source>
</evidence>
<evidence type="ECO:0000313" key="8">
    <source>
        <dbReference type="EMBL" id="KAJ7731264.1"/>
    </source>
</evidence>
<dbReference type="SMART" id="SM00355">
    <property type="entry name" value="ZnF_C2H2"/>
    <property type="match status" value="2"/>
</dbReference>
<dbReference type="PANTHER" id="PTHR19818">
    <property type="entry name" value="ZINC FINGER PROTEIN ZIC AND GLI"/>
    <property type="match status" value="1"/>
</dbReference>
<feature type="compositionally biased region" description="Pro residues" evidence="6">
    <location>
        <begin position="106"/>
        <end position="116"/>
    </location>
</feature>
<dbReference type="AlphaFoldDB" id="A0AAD7HZJ3"/>
<evidence type="ECO:0000256" key="2">
    <source>
        <dbReference type="ARBA" id="ARBA00022737"/>
    </source>
</evidence>
<accession>A0AAD7HZJ3</accession>
<keyword evidence="4" id="KW-0862">Zinc</keyword>
<evidence type="ECO:0000256" key="4">
    <source>
        <dbReference type="ARBA" id="ARBA00022833"/>
    </source>
</evidence>
<comment type="caution">
    <text evidence="8">The sequence shown here is derived from an EMBL/GenBank/DDBJ whole genome shotgun (WGS) entry which is preliminary data.</text>
</comment>
<dbReference type="PROSITE" id="PS50157">
    <property type="entry name" value="ZINC_FINGER_C2H2_2"/>
    <property type="match status" value="2"/>
</dbReference>
<dbReference type="Proteomes" id="UP001215598">
    <property type="component" value="Unassembled WGS sequence"/>
</dbReference>
<feature type="region of interest" description="Disordered" evidence="6">
    <location>
        <begin position="1"/>
        <end position="125"/>
    </location>
</feature>
<keyword evidence="9" id="KW-1185">Reference proteome</keyword>
<feature type="compositionally biased region" description="Low complexity" evidence="6">
    <location>
        <begin position="27"/>
        <end position="44"/>
    </location>
</feature>
<keyword evidence="3 5" id="KW-0863">Zinc-finger</keyword>
<evidence type="ECO:0000256" key="3">
    <source>
        <dbReference type="ARBA" id="ARBA00022771"/>
    </source>
</evidence>
<feature type="compositionally biased region" description="Low complexity" evidence="6">
    <location>
        <begin position="901"/>
        <end position="916"/>
    </location>
</feature>
<evidence type="ECO:0000256" key="5">
    <source>
        <dbReference type="PROSITE-ProRule" id="PRU00042"/>
    </source>
</evidence>
<dbReference type="PANTHER" id="PTHR19818:SF139">
    <property type="entry name" value="PAIR-RULE PROTEIN ODD-PAIRED"/>
    <property type="match status" value="1"/>
</dbReference>
<reference evidence="8" key="1">
    <citation type="submission" date="2023-03" db="EMBL/GenBank/DDBJ databases">
        <title>Massive genome expansion in bonnet fungi (Mycena s.s.) driven by repeated elements and novel gene families across ecological guilds.</title>
        <authorList>
            <consortium name="Lawrence Berkeley National Laboratory"/>
            <person name="Harder C.B."/>
            <person name="Miyauchi S."/>
            <person name="Viragh M."/>
            <person name="Kuo A."/>
            <person name="Thoen E."/>
            <person name="Andreopoulos B."/>
            <person name="Lu D."/>
            <person name="Skrede I."/>
            <person name="Drula E."/>
            <person name="Henrissat B."/>
            <person name="Morin E."/>
            <person name="Kohler A."/>
            <person name="Barry K."/>
            <person name="LaButti K."/>
            <person name="Morin E."/>
            <person name="Salamov A."/>
            <person name="Lipzen A."/>
            <person name="Mereny Z."/>
            <person name="Hegedus B."/>
            <person name="Baldrian P."/>
            <person name="Stursova M."/>
            <person name="Weitz H."/>
            <person name="Taylor A."/>
            <person name="Grigoriev I.V."/>
            <person name="Nagy L.G."/>
            <person name="Martin F."/>
            <person name="Kauserud H."/>
        </authorList>
    </citation>
    <scope>NUCLEOTIDE SEQUENCE</scope>
    <source>
        <strain evidence="8">CBHHK182m</strain>
    </source>
</reference>
<sequence>MDVSESENTQPEGVATLDTTEKKDDTSVPAPDTSPTDDTTTAKPPGRPLTRSLTGRASKPRARDDSWYEAPKARKKPKTAAAASANPRKRTREEAESEDDELDAHPPAPPPAPPAPNNNYYRAPESHSGGVAVPIPPLNSTQAIFVPASAASYAYPGDGSGGTRAPRTRTNLPVPVPNLIKKSRGRRVPVVAALAGAAPGAAPVAAPDAAAPATPAPAPGPSAPGADAGGADVSRRMHVCKVEGCGKCFHRGEHLKRHIRSIHTHEKRESSFHCFHSFFSSDFVFSSSLSSSCDRSRALRRYACIPPPWASFFPSTRCSIRFDPRVVVESSLASQGDVTPLPRSSCSLALSRNLSPRTGGQRVARRAFSPVSSRTSRVFSSSRLAGGVCVCVRMGVRVGYACLTRTRGKESSLNAISLVLCWELPSVYACPTRPAHRCRIASRLSSLKETLSSASTALPSSCLWHLSQSGCPPPDSSRLVSSRGCWLCVCVRVALAGIGFGCSSLHGDLISSRSYVWPVARRTSHVFSPVSSRLVSRVWRHRLVSGVTAAEVDLGDVSLPSSRASHLIPIPSHPISLVSFPCTFPSCHKFFNRHDNLLQHIKVHRGEDADPDNDNDPDDADDVDVDAEGSPAPDSPGRDSHGNHNGNNGNGNAALELGAAMALLRHPYTNGSTAITYPSLGIAMGMGMGGMSGMGMGYRGAAPGSGMSYVSAMNMAAAVSSLRTELPESGVRGEMVEGEGRRGEGDGDGERDRDEQGRDGEEGEGEREGGEYGREQQYGQGEGQQAYAYANGNGHHQQQQQYEGQQQYAQVQVEGQQQQPVGYAPVVEEQQQQQAYPQVEGQQQQQIDIDIDPALAGANAHGPSSVALPLDQPEPEQQQRGVPDQQMEYVGVGGGVGGGEQEQQQVVETQQQAVNVGDLGLEQHPRPRPDTAPVDGGQQRIEMEYAGAPVDADAFVEMDGKTKLSLFTPAPAEPAPESEQQPDPAEPVMLESQAQQQQQQSFYRLRTPPLSVPVAP</sequence>
<feature type="region of interest" description="Disordered" evidence="6">
    <location>
        <begin position="723"/>
        <end position="776"/>
    </location>
</feature>
<dbReference type="Gene3D" id="3.30.160.60">
    <property type="entry name" value="Classic Zinc Finger"/>
    <property type="match status" value="2"/>
</dbReference>
<feature type="domain" description="C2H2-type" evidence="7">
    <location>
        <begin position="580"/>
        <end position="609"/>
    </location>
</feature>
<feature type="region of interest" description="Disordered" evidence="6">
    <location>
        <begin position="157"/>
        <end position="177"/>
    </location>
</feature>
<protein>
    <recommendedName>
        <fullName evidence="7">C2H2-type domain-containing protein</fullName>
    </recommendedName>
</protein>
<dbReference type="InterPro" id="IPR050329">
    <property type="entry name" value="GLI_C2H2-zinc-finger"/>
</dbReference>
<feature type="compositionally biased region" description="Gly residues" evidence="6">
    <location>
        <begin position="891"/>
        <end position="900"/>
    </location>
</feature>
<feature type="compositionally biased region" description="Low complexity" evidence="6">
    <location>
        <begin position="203"/>
        <end position="213"/>
    </location>
</feature>
<feature type="region of interest" description="Disordered" evidence="6">
    <location>
        <begin position="965"/>
        <end position="1016"/>
    </location>
</feature>
<dbReference type="GO" id="GO:0045944">
    <property type="term" value="P:positive regulation of transcription by RNA polymerase II"/>
    <property type="evidence" value="ECO:0007669"/>
    <property type="project" value="UniProtKB-ARBA"/>
</dbReference>
<feature type="compositionally biased region" description="Low complexity" evidence="6">
    <location>
        <begin position="875"/>
        <end position="890"/>
    </location>
</feature>
<evidence type="ECO:0000256" key="1">
    <source>
        <dbReference type="ARBA" id="ARBA00022723"/>
    </source>
</evidence>
<feature type="compositionally biased region" description="Low complexity" evidence="6">
    <location>
        <begin position="975"/>
        <end position="1000"/>
    </location>
</feature>
<feature type="compositionally biased region" description="Low complexity" evidence="6">
    <location>
        <begin position="789"/>
        <end position="854"/>
    </location>
</feature>